<sequence length="282" mass="33126">MLYRKGHGRIFTRRHDGIRPLPVVERYPRDLDLDLSNHDRSSRRFLLLLLLRNRTPTPAGSSDSKRRRRSRRNRRRRRRRARSPHGLGMDLRLLLPTLLDAFIPTRTNNLFRPGLFLLRVLLPSSSGGGVRRCSFHNRRPTHTPPRTPDDGRPRLIRHRPPQWREVRQRGRRLRLYLRLLRGLVRSLLVLMRILLLRMVLLVLVRMMWLLLHLQQVQILLPQLPVRRRAPAPLPAIHHPRRRDGRPPRATHAPKRIAVVAPASRLRPAAGGAKRVVVPAWRM</sequence>
<gene>
    <name evidence="3" type="ORF">B0H16DRAFT_1019459</name>
</gene>
<dbReference type="AlphaFoldDB" id="A0AAD7N1Y8"/>
<name>A0AAD7N1Y8_9AGAR</name>
<keyword evidence="2" id="KW-0472">Membrane</keyword>
<keyword evidence="2" id="KW-0812">Transmembrane</keyword>
<comment type="caution">
    <text evidence="3">The sequence shown here is derived from an EMBL/GenBank/DDBJ whole genome shotgun (WGS) entry which is preliminary data.</text>
</comment>
<organism evidence="3 4">
    <name type="scientific">Mycena metata</name>
    <dbReference type="NCBI Taxonomy" id="1033252"/>
    <lineage>
        <taxon>Eukaryota</taxon>
        <taxon>Fungi</taxon>
        <taxon>Dikarya</taxon>
        <taxon>Basidiomycota</taxon>
        <taxon>Agaricomycotina</taxon>
        <taxon>Agaricomycetes</taxon>
        <taxon>Agaricomycetidae</taxon>
        <taxon>Agaricales</taxon>
        <taxon>Marasmiineae</taxon>
        <taxon>Mycenaceae</taxon>
        <taxon>Mycena</taxon>
    </lineage>
</organism>
<feature type="compositionally biased region" description="Basic residues" evidence="1">
    <location>
        <begin position="65"/>
        <end position="83"/>
    </location>
</feature>
<evidence type="ECO:0000313" key="4">
    <source>
        <dbReference type="Proteomes" id="UP001215598"/>
    </source>
</evidence>
<dbReference type="EMBL" id="JARKIB010000093">
    <property type="protein sequence ID" value="KAJ7742893.1"/>
    <property type="molecule type" value="Genomic_DNA"/>
</dbReference>
<evidence type="ECO:0000313" key="3">
    <source>
        <dbReference type="EMBL" id="KAJ7742893.1"/>
    </source>
</evidence>
<evidence type="ECO:0000256" key="1">
    <source>
        <dbReference type="SAM" id="MobiDB-lite"/>
    </source>
</evidence>
<protein>
    <submittedName>
        <fullName evidence="3">Uncharacterized protein</fullName>
    </submittedName>
</protein>
<accession>A0AAD7N1Y8</accession>
<reference evidence="3" key="1">
    <citation type="submission" date="2023-03" db="EMBL/GenBank/DDBJ databases">
        <title>Massive genome expansion in bonnet fungi (Mycena s.s.) driven by repeated elements and novel gene families across ecological guilds.</title>
        <authorList>
            <consortium name="Lawrence Berkeley National Laboratory"/>
            <person name="Harder C.B."/>
            <person name="Miyauchi S."/>
            <person name="Viragh M."/>
            <person name="Kuo A."/>
            <person name="Thoen E."/>
            <person name="Andreopoulos B."/>
            <person name="Lu D."/>
            <person name="Skrede I."/>
            <person name="Drula E."/>
            <person name="Henrissat B."/>
            <person name="Morin E."/>
            <person name="Kohler A."/>
            <person name="Barry K."/>
            <person name="LaButti K."/>
            <person name="Morin E."/>
            <person name="Salamov A."/>
            <person name="Lipzen A."/>
            <person name="Mereny Z."/>
            <person name="Hegedus B."/>
            <person name="Baldrian P."/>
            <person name="Stursova M."/>
            <person name="Weitz H."/>
            <person name="Taylor A."/>
            <person name="Grigoriev I.V."/>
            <person name="Nagy L.G."/>
            <person name="Martin F."/>
            <person name="Kauserud H."/>
        </authorList>
    </citation>
    <scope>NUCLEOTIDE SEQUENCE</scope>
    <source>
        <strain evidence="3">CBHHK182m</strain>
    </source>
</reference>
<proteinExistence type="predicted"/>
<feature type="region of interest" description="Disordered" evidence="1">
    <location>
        <begin position="231"/>
        <end position="251"/>
    </location>
</feature>
<feature type="transmembrane region" description="Helical" evidence="2">
    <location>
        <begin position="187"/>
        <end position="211"/>
    </location>
</feature>
<feature type="region of interest" description="Disordered" evidence="1">
    <location>
        <begin position="132"/>
        <end position="156"/>
    </location>
</feature>
<dbReference type="Proteomes" id="UP001215598">
    <property type="component" value="Unassembled WGS sequence"/>
</dbReference>
<feature type="region of interest" description="Disordered" evidence="1">
    <location>
        <begin position="56"/>
        <end position="83"/>
    </location>
</feature>
<keyword evidence="2" id="KW-1133">Transmembrane helix</keyword>
<keyword evidence="4" id="KW-1185">Reference proteome</keyword>
<evidence type="ECO:0000256" key="2">
    <source>
        <dbReference type="SAM" id="Phobius"/>
    </source>
</evidence>